<keyword evidence="8" id="KW-1185">Reference proteome</keyword>
<dbReference type="GO" id="GO:0070482">
    <property type="term" value="P:response to oxygen levels"/>
    <property type="evidence" value="ECO:0007669"/>
    <property type="project" value="TreeGrafter"/>
</dbReference>
<dbReference type="GO" id="GO:0019934">
    <property type="term" value="P:cGMP-mediated signaling"/>
    <property type="evidence" value="ECO:0007669"/>
    <property type="project" value="TreeGrafter"/>
</dbReference>
<keyword evidence="2" id="KW-0547">Nucleotide-binding</keyword>
<dbReference type="GO" id="GO:0020037">
    <property type="term" value="F:heme binding"/>
    <property type="evidence" value="ECO:0007669"/>
    <property type="project" value="InterPro"/>
</dbReference>
<dbReference type="SUPFAM" id="SSF111126">
    <property type="entry name" value="Ligand-binding domain in the NO signalling and Golgi transport"/>
    <property type="match status" value="1"/>
</dbReference>
<accession>A0A9D4T2M4</accession>
<evidence type="ECO:0000259" key="6">
    <source>
        <dbReference type="Pfam" id="PF07701"/>
    </source>
</evidence>
<evidence type="ECO:0000313" key="8">
    <source>
        <dbReference type="Proteomes" id="UP000821837"/>
    </source>
</evidence>
<proteinExistence type="predicted"/>
<dbReference type="PANTHER" id="PTHR45655">
    <property type="entry name" value="GUANYLATE CYCLASE SOLUBLE SUBUNIT BETA-2"/>
    <property type="match status" value="1"/>
</dbReference>
<dbReference type="Gene3D" id="3.30.450.260">
    <property type="entry name" value="Haem NO binding associated domain"/>
    <property type="match status" value="1"/>
</dbReference>
<evidence type="ECO:0000256" key="1">
    <source>
        <dbReference type="ARBA" id="ARBA00012202"/>
    </source>
</evidence>
<gene>
    <name evidence="7" type="ORF">HPB52_003725</name>
</gene>
<dbReference type="AlphaFoldDB" id="A0A9D4T2M4"/>
<dbReference type="Gene3D" id="6.10.250.780">
    <property type="match status" value="1"/>
</dbReference>
<dbReference type="VEuPathDB" id="VectorBase:RSAN_040361"/>
<dbReference type="InterPro" id="IPR011644">
    <property type="entry name" value="Heme_NO-bd"/>
</dbReference>
<organism evidence="7 8">
    <name type="scientific">Rhipicephalus sanguineus</name>
    <name type="common">Brown dog tick</name>
    <name type="synonym">Ixodes sanguineus</name>
    <dbReference type="NCBI Taxonomy" id="34632"/>
    <lineage>
        <taxon>Eukaryota</taxon>
        <taxon>Metazoa</taxon>
        <taxon>Ecdysozoa</taxon>
        <taxon>Arthropoda</taxon>
        <taxon>Chelicerata</taxon>
        <taxon>Arachnida</taxon>
        <taxon>Acari</taxon>
        <taxon>Parasitiformes</taxon>
        <taxon>Ixodida</taxon>
        <taxon>Ixodoidea</taxon>
        <taxon>Ixodidae</taxon>
        <taxon>Rhipicephalinae</taxon>
        <taxon>Rhipicephalus</taxon>
        <taxon>Rhipicephalus</taxon>
    </lineage>
</organism>
<protein>
    <recommendedName>
        <fullName evidence="1">guanylate cyclase</fullName>
        <ecNumber evidence="1">4.6.1.2</ecNumber>
    </recommendedName>
</protein>
<dbReference type="Gene3D" id="3.90.1520.10">
    <property type="entry name" value="H-NOX domain"/>
    <property type="match status" value="1"/>
</dbReference>
<dbReference type="InterPro" id="IPR011645">
    <property type="entry name" value="HNOB_dom_associated"/>
</dbReference>
<dbReference type="GO" id="GO:0000166">
    <property type="term" value="F:nucleotide binding"/>
    <property type="evidence" value="ECO:0007669"/>
    <property type="project" value="UniProtKB-KW"/>
</dbReference>
<dbReference type="InterPro" id="IPR024096">
    <property type="entry name" value="NO_sig/Golgi_transp_ligand-bd"/>
</dbReference>
<feature type="domain" description="Haem NO binding associated" evidence="6">
    <location>
        <begin position="177"/>
        <end position="291"/>
    </location>
</feature>
<comment type="caution">
    <text evidence="7">The sequence shown here is derived from an EMBL/GenBank/DDBJ whole genome shotgun (WGS) entry which is preliminary data.</text>
</comment>
<dbReference type="GO" id="GO:0004383">
    <property type="term" value="F:guanylate cyclase activity"/>
    <property type="evidence" value="ECO:0007669"/>
    <property type="project" value="UniProtKB-EC"/>
</dbReference>
<evidence type="ECO:0000256" key="4">
    <source>
        <dbReference type="SAM" id="MobiDB-lite"/>
    </source>
</evidence>
<sequence length="373" mass="41191">MADFLTNLDNLHDHLASTYPGTRAPSFGVKPGPSGQILLHYYNDRKGLHPVVLGIVKVAGKEIFNTEVSANISVVSEFGDRAHATMEVTEQNKEGKSCLLRSGSKASETLSKLREDLAIGRSGGQVECLLLDCDENFFGEDLTDNCHAMSVIADGRGMANTVFVVRTKEGVLKPRGSDNSQHDGGDGSSPAVLRLKGQMVSVEDAQSILLLCSPRVKDIGDMQRIGLFFSDLAIHDPARELFLRSHYQCGERELIEKQDEATDRVLMLQSKLDEDKKLTEELVHSILPSKVEIIGDAYVVVAVRRTSQRITQPAGTDGARHDYCHEERAQPHANRRAYGLRNGRRGRQDDASLLPVRQHCFSGQQDRKTVEAF</sequence>
<evidence type="ECO:0000256" key="3">
    <source>
        <dbReference type="ARBA" id="ARBA00023293"/>
    </source>
</evidence>
<dbReference type="EMBL" id="JABSTV010001248">
    <property type="protein sequence ID" value="KAH7967874.1"/>
    <property type="molecule type" value="Genomic_DNA"/>
</dbReference>
<evidence type="ECO:0000259" key="5">
    <source>
        <dbReference type="Pfam" id="PF07700"/>
    </source>
</evidence>
<feature type="region of interest" description="Disordered" evidence="4">
    <location>
        <begin position="327"/>
        <end position="354"/>
    </location>
</feature>
<evidence type="ECO:0000256" key="2">
    <source>
        <dbReference type="ARBA" id="ARBA00022741"/>
    </source>
</evidence>
<dbReference type="EC" id="4.6.1.2" evidence="1"/>
<dbReference type="InterPro" id="IPR038158">
    <property type="entry name" value="H-NOX_domain_sf"/>
</dbReference>
<name>A0A9D4T2M4_RHISA</name>
<reference evidence="7" key="2">
    <citation type="submission" date="2021-09" db="EMBL/GenBank/DDBJ databases">
        <authorList>
            <person name="Jia N."/>
            <person name="Wang J."/>
            <person name="Shi W."/>
            <person name="Du L."/>
            <person name="Sun Y."/>
            <person name="Zhan W."/>
            <person name="Jiang J."/>
            <person name="Wang Q."/>
            <person name="Zhang B."/>
            <person name="Ji P."/>
            <person name="Sakyi L.B."/>
            <person name="Cui X."/>
            <person name="Yuan T."/>
            <person name="Jiang B."/>
            <person name="Yang W."/>
            <person name="Lam T.T.-Y."/>
            <person name="Chang Q."/>
            <person name="Ding S."/>
            <person name="Wang X."/>
            <person name="Zhu J."/>
            <person name="Ruan X."/>
            <person name="Zhao L."/>
            <person name="Wei J."/>
            <person name="Que T."/>
            <person name="Du C."/>
            <person name="Cheng J."/>
            <person name="Dai P."/>
            <person name="Han X."/>
            <person name="Huang E."/>
            <person name="Gao Y."/>
            <person name="Liu J."/>
            <person name="Shao H."/>
            <person name="Ye R."/>
            <person name="Li L."/>
            <person name="Wei W."/>
            <person name="Wang X."/>
            <person name="Wang C."/>
            <person name="Huo Q."/>
            <person name="Li W."/>
            <person name="Guo W."/>
            <person name="Chen H."/>
            <person name="Chen S."/>
            <person name="Zhou L."/>
            <person name="Zhou L."/>
            <person name="Ni X."/>
            <person name="Tian J."/>
            <person name="Zhou Y."/>
            <person name="Sheng Y."/>
            <person name="Liu T."/>
            <person name="Pan Y."/>
            <person name="Xia L."/>
            <person name="Li J."/>
            <person name="Zhao F."/>
            <person name="Cao W."/>
        </authorList>
    </citation>
    <scope>NUCLEOTIDE SEQUENCE</scope>
    <source>
        <strain evidence="7">Rsan-2018</strain>
        <tissue evidence="7">Larvae</tissue>
    </source>
</reference>
<dbReference type="GO" id="GO:0008074">
    <property type="term" value="C:guanylate cyclase complex, soluble"/>
    <property type="evidence" value="ECO:0007669"/>
    <property type="project" value="TreeGrafter"/>
</dbReference>
<dbReference type="InterPro" id="IPR042463">
    <property type="entry name" value="HNOB_dom_associated_sf"/>
</dbReference>
<dbReference type="Pfam" id="PF07701">
    <property type="entry name" value="HNOBA"/>
    <property type="match status" value="1"/>
</dbReference>
<keyword evidence="3" id="KW-0141">cGMP biosynthesis</keyword>
<dbReference type="Proteomes" id="UP000821837">
    <property type="component" value="Unassembled WGS sequence"/>
</dbReference>
<dbReference type="Pfam" id="PF07700">
    <property type="entry name" value="HNOB"/>
    <property type="match status" value="1"/>
</dbReference>
<feature type="domain" description="Heme NO-binding" evidence="5">
    <location>
        <begin position="2"/>
        <end position="70"/>
    </location>
</feature>
<dbReference type="PANTHER" id="PTHR45655:SF13">
    <property type="entry name" value="SOLUBLE GUANYLATE CYCLASE GCY-32-RELATED"/>
    <property type="match status" value="1"/>
</dbReference>
<reference evidence="7" key="1">
    <citation type="journal article" date="2020" name="Cell">
        <title>Large-Scale Comparative Analyses of Tick Genomes Elucidate Their Genetic Diversity and Vector Capacities.</title>
        <authorList>
            <consortium name="Tick Genome and Microbiome Consortium (TIGMIC)"/>
            <person name="Jia N."/>
            <person name="Wang J."/>
            <person name="Shi W."/>
            <person name="Du L."/>
            <person name="Sun Y."/>
            <person name="Zhan W."/>
            <person name="Jiang J.F."/>
            <person name="Wang Q."/>
            <person name="Zhang B."/>
            <person name="Ji P."/>
            <person name="Bell-Sakyi L."/>
            <person name="Cui X.M."/>
            <person name="Yuan T.T."/>
            <person name="Jiang B.G."/>
            <person name="Yang W.F."/>
            <person name="Lam T.T."/>
            <person name="Chang Q.C."/>
            <person name="Ding S.J."/>
            <person name="Wang X.J."/>
            <person name="Zhu J.G."/>
            <person name="Ruan X.D."/>
            <person name="Zhao L."/>
            <person name="Wei J.T."/>
            <person name="Ye R.Z."/>
            <person name="Que T.C."/>
            <person name="Du C.H."/>
            <person name="Zhou Y.H."/>
            <person name="Cheng J.X."/>
            <person name="Dai P.F."/>
            <person name="Guo W.B."/>
            <person name="Han X.H."/>
            <person name="Huang E.J."/>
            <person name="Li L.F."/>
            <person name="Wei W."/>
            <person name="Gao Y.C."/>
            <person name="Liu J.Z."/>
            <person name="Shao H.Z."/>
            <person name="Wang X."/>
            <person name="Wang C.C."/>
            <person name="Yang T.C."/>
            <person name="Huo Q.B."/>
            <person name="Li W."/>
            <person name="Chen H.Y."/>
            <person name="Chen S.E."/>
            <person name="Zhou L.G."/>
            <person name="Ni X.B."/>
            <person name="Tian J.H."/>
            <person name="Sheng Y."/>
            <person name="Liu T."/>
            <person name="Pan Y.S."/>
            <person name="Xia L.Y."/>
            <person name="Li J."/>
            <person name="Zhao F."/>
            <person name="Cao W.C."/>
        </authorList>
    </citation>
    <scope>NUCLEOTIDE SEQUENCE</scope>
    <source>
        <strain evidence="7">Rsan-2018</strain>
    </source>
</reference>
<evidence type="ECO:0000313" key="7">
    <source>
        <dbReference type="EMBL" id="KAH7967874.1"/>
    </source>
</evidence>